<dbReference type="RefSeq" id="WP_296943355.1">
    <property type="nucleotide sequence ID" value="NZ_LT599032.1"/>
</dbReference>
<evidence type="ECO:0000256" key="1">
    <source>
        <dbReference type="ARBA" id="ARBA00007734"/>
    </source>
</evidence>
<evidence type="ECO:0000313" key="3">
    <source>
        <dbReference type="EMBL" id="SBW05252.1"/>
    </source>
</evidence>
<accession>A0A212K0V2</accession>
<dbReference type="InterPro" id="IPR023346">
    <property type="entry name" value="Lysozyme-like_dom_sf"/>
</dbReference>
<sequence length="326" mass="37711">MKKYIIYSLSVLILCFLAFFLLSNNSGEEVQSKVPYVLSMTKSVEVPHKVEFAGEELILDRYDLHERYDREINGFTYLHSTTLLLIKKANRYFPIIEPILKENGIPEDFKYLAVIESSLDHRAVSSAGAAGLWQFMPKTAPSYGLEVSSEVDERYSIEKSTEAACRYFKEAYAKYGSWASVALSYNAGQGRISTELDKQQAEDSLDLWLVNETTRYYYRMLAIKQIFEDPSKYGFVLTENDLYKPIEFTKVEVTQSIPDLASFAKEKGLTYAQLKDFNSWLRDRKLTITSKSRSSYTILLPTQESLYYKKGENIKVHDKAWIYRDR</sequence>
<dbReference type="PANTHER" id="PTHR37423">
    <property type="entry name" value="SOLUBLE LYTIC MUREIN TRANSGLYCOSYLASE-RELATED"/>
    <property type="match status" value="1"/>
</dbReference>
<dbReference type="AlphaFoldDB" id="A0A212K0V2"/>
<dbReference type="EMBL" id="FLUM01000003">
    <property type="protein sequence ID" value="SBW05252.1"/>
    <property type="molecule type" value="Genomic_DNA"/>
</dbReference>
<comment type="similarity">
    <text evidence="1">Belongs to the transglycosylase Slt family.</text>
</comment>
<proteinExistence type="inferred from homology"/>
<name>A0A212K0V2_9BACT</name>
<dbReference type="InterPro" id="IPR008258">
    <property type="entry name" value="Transglycosylase_SLT_dom_1"/>
</dbReference>
<protein>
    <recommendedName>
        <fullName evidence="2">Transglycosylase SLT domain-containing protein</fullName>
    </recommendedName>
</protein>
<dbReference type="Gene3D" id="1.10.530.10">
    <property type="match status" value="1"/>
</dbReference>
<evidence type="ECO:0000259" key="2">
    <source>
        <dbReference type="Pfam" id="PF01464"/>
    </source>
</evidence>
<feature type="domain" description="Transglycosylase SLT" evidence="2">
    <location>
        <begin position="95"/>
        <end position="203"/>
    </location>
</feature>
<gene>
    <name evidence="3" type="ORF">KL86DYS1_31062</name>
</gene>
<organism evidence="3">
    <name type="scientific">uncultured Dysgonomonas sp</name>
    <dbReference type="NCBI Taxonomy" id="206096"/>
    <lineage>
        <taxon>Bacteria</taxon>
        <taxon>Pseudomonadati</taxon>
        <taxon>Bacteroidota</taxon>
        <taxon>Bacteroidia</taxon>
        <taxon>Bacteroidales</taxon>
        <taxon>Dysgonomonadaceae</taxon>
        <taxon>Dysgonomonas</taxon>
        <taxon>environmental samples</taxon>
    </lineage>
</organism>
<reference evidence="3" key="1">
    <citation type="submission" date="2016-04" db="EMBL/GenBank/DDBJ databases">
        <authorList>
            <person name="Evans L.H."/>
            <person name="Alamgir A."/>
            <person name="Owens N."/>
            <person name="Weber N.D."/>
            <person name="Virtaneva K."/>
            <person name="Barbian K."/>
            <person name="Babar A."/>
            <person name="Rosenke K."/>
        </authorList>
    </citation>
    <scope>NUCLEOTIDE SEQUENCE</scope>
    <source>
        <strain evidence="3">86-1</strain>
    </source>
</reference>
<dbReference type="PANTHER" id="PTHR37423:SF2">
    <property type="entry name" value="MEMBRANE-BOUND LYTIC MUREIN TRANSGLYCOSYLASE C"/>
    <property type="match status" value="1"/>
</dbReference>
<dbReference type="Pfam" id="PF01464">
    <property type="entry name" value="SLT"/>
    <property type="match status" value="1"/>
</dbReference>
<dbReference type="SUPFAM" id="SSF53955">
    <property type="entry name" value="Lysozyme-like"/>
    <property type="match status" value="1"/>
</dbReference>
<dbReference type="CDD" id="cd16894">
    <property type="entry name" value="MltD-like"/>
    <property type="match status" value="1"/>
</dbReference>